<dbReference type="InterPro" id="IPR036388">
    <property type="entry name" value="WH-like_DNA-bd_sf"/>
</dbReference>
<comment type="similarity">
    <text evidence="1">Belongs to the DtxR/MntR family.</text>
</comment>
<keyword evidence="3" id="KW-0238">DNA-binding</keyword>
<reference evidence="6 7" key="1">
    <citation type="journal article" date="2015" name="Genome Announc.">
        <title>Expanding the biotechnology potential of lactobacilli through comparative genomics of 213 strains and associated genera.</title>
        <authorList>
            <person name="Sun Z."/>
            <person name="Harris H.M."/>
            <person name="McCann A."/>
            <person name="Guo C."/>
            <person name="Argimon S."/>
            <person name="Zhang W."/>
            <person name="Yang X."/>
            <person name="Jeffery I.B."/>
            <person name="Cooney J.C."/>
            <person name="Kagawa T.F."/>
            <person name="Liu W."/>
            <person name="Song Y."/>
            <person name="Salvetti E."/>
            <person name="Wrobel A."/>
            <person name="Rasinkangas P."/>
            <person name="Parkhill J."/>
            <person name="Rea M.C."/>
            <person name="O'Sullivan O."/>
            <person name="Ritari J."/>
            <person name="Douillard F.P."/>
            <person name="Paul Ross R."/>
            <person name="Yang R."/>
            <person name="Briner A.E."/>
            <person name="Felis G.E."/>
            <person name="de Vos W.M."/>
            <person name="Barrangou R."/>
            <person name="Klaenhammer T.R."/>
            <person name="Caufield P.W."/>
            <person name="Cui Y."/>
            <person name="Zhang H."/>
            <person name="O'Toole P.W."/>
        </authorList>
    </citation>
    <scope>NUCLEOTIDE SEQUENCE [LARGE SCALE GENOMIC DNA]</scope>
    <source>
        <strain evidence="6 7">NBRC 103219</strain>
    </source>
</reference>
<dbReference type="InterPro" id="IPR001367">
    <property type="entry name" value="Fe_dep_repressor"/>
</dbReference>
<dbReference type="Pfam" id="PF01325">
    <property type="entry name" value="Fe_dep_repress"/>
    <property type="match status" value="1"/>
</dbReference>
<keyword evidence="4" id="KW-0804">Transcription</keyword>
<accession>A0A0R2L1B1</accession>
<dbReference type="InterPro" id="IPR022687">
    <property type="entry name" value="HTH_DTXR"/>
</dbReference>
<dbReference type="InterPro" id="IPR022689">
    <property type="entry name" value="Iron_dep_repressor"/>
</dbReference>
<keyword evidence="7" id="KW-1185">Reference proteome</keyword>
<keyword evidence="2" id="KW-0805">Transcription regulation</keyword>
<evidence type="ECO:0000313" key="7">
    <source>
        <dbReference type="Proteomes" id="UP000051886"/>
    </source>
</evidence>
<dbReference type="GO" id="GO:0003700">
    <property type="term" value="F:DNA-binding transcription factor activity"/>
    <property type="evidence" value="ECO:0007669"/>
    <property type="project" value="InterPro"/>
</dbReference>
<dbReference type="InterPro" id="IPR036390">
    <property type="entry name" value="WH_DNA-bd_sf"/>
</dbReference>
<dbReference type="InterPro" id="IPR038157">
    <property type="entry name" value="FeoA_core_dom"/>
</dbReference>
<dbReference type="PATRIC" id="fig|449659.4.peg.1043"/>
<evidence type="ECO:0000259" key="5">
    <source>
        <dbReference type="PROSITE" id="PS50944"/>
    </source>
</evidence>
<dbReference type="GO" id="GO:0046914">
    <property type="term" value="F:transition metal ion binding"/>
    <property type="evidence" value="ECO:0007669"/>
    <property type="project" value="InterPro"/>
</dbReference>
<dbReference type="InterPro" id="IPR050536">
    <property type="entry name" value="DtxR_MntR_Metal-Reg"/>
</dbReference>
<dbReference type="Pfam" id="PF02742">
    <property type="entry name" value="Fe_dep_repr_C"/>
    <property type="match status" value="1"/>
</dbReference>
<sequence length="227" mass="26163">MEGEYFEMRTIEDTYLRAIFEGSYLKGGIANKQLSELLKVTPASTTEFTQKLRERGLVKGKKYGKVFLSEKGQQKAQQIMQKFRLCEVLLERHFDLSLSEVVQQAWLLADFSSEMLLQEINYKLGKPEKTFSGSEVQNPEIFNSNLDLLSNTKAGKVVTLREYYGSENMIHYFSELNLALNTKLTVENYDHDFNVFMLLTPKGKHIMVSKEIANFIYVEPQQSKTIS</sequence>
<dbReference type="PROSITE" id="PS50944">
    <property type="entry name" value="HTH_DTXR"/>
    <property type="match status" value="1"/>
</dbReference>
<dbReference type="AlphaFoldDB" id="A0A0R2L1B1"/>
<gene>
    <name evidence="6" type="ORF">IV66_GL001036</name>
</gene>
<evidence type="ECO:0000256" key="1">
    <source>
        <dbReference type="ARBA" id="ARBA00007871"/>
    </source>
</evidence>
<dbReference type="GO" id="GO:0003677">
    <property type="term" value="F:DNA binding"/>
    <property type="evidence" value="ECO:0007669"/>
    <property type="project" value="UniProtKB-KW"/>
</dbReference>
<dbReference type="Gene3D" id="2.30.30.90">
    <property type="match status" value="1"/>
</dbReference>
<dbReference type="Proteomes" id="UP000051886">
    <property type="component" value="Unassembled WGS sequence"/>
</dbReference>
<feature type="domain" description="HTH dtxR-type" evidence="5">
    <location>
        <begin position="8"/>
        <end position="69"/>
    </location>
</feature>
<dbReference type="PANTHER" id="PTHR33238">
    <property type="entry name" value="IRON (METAL) DEPENDENT REPRESSOR, DTXR FAMILY"/>
    <property type="match status" value="1"/>
</dbReference>
<evidence type="ECO:0000313" key="6">
    <source>
        <dbReference type="EMBL" id="KRN95592.1"/>
    </source>
</evidence>
<dbReference type="SUPFAM" id="SSF46785">
    <property type="entry name" value="Winged helix' DNA-binding domain"/>
    <property type="match status" value="1"/>
</dbReference>
<dbReference type="Gene3D" id="1.10.10.10">
    <property type="entry name" value="Winged helix-like DNA-binding domain superfamily/Winged helix DNA-binding domain"/>
    <property type="match status" value="1"/>
</dbReference>
<organism evidence="6 7">
    <name type="scientific">Ligilactobacillus pobuzihii</name>
    <dbReference type="NCBI Taxonomy" id="449659"/>
    <lineage>
        <taxon>Bacteria</taxon>
        <taxon>Bacillati</taxon>
        <taxon>Bacillota</taxon>
        <taxon>Bacilli</taxon>
        <taxon>Lactobacillales</taxon>
        <taxon>Lactobacillaceae</taxon>
        <taxon>Ligilactobacillus</taxon>
    </lineage>
</organism>
<dbReference type="PANTHER" id="PTHR33238:SF7">
    <property type="entry name" value="IRON-DEPENDENT TRANSCRIPTIONAL REGULATOR"/>
    <property type="match status" value="1"/>
</dbReference>
<evidence type="ECO:0000256" key="4">
    <source>
        <dbReference type="ARBA" id="ARBA00023163"/>
    </source>
</evidence>
<name>A0A0R2L1B1_9LACO</name>
<evidence type="ECO:0000256" key="2">
    <source>
        <dbReference type="ARBA" id="ARBA00023015"/>
    </source>
</evidence>
<comment type="caution">
    <text evidence="6">The sequence shown here is derived from an EMBL/GenBank/DDBJ whole genome shotgun (WGS) entry which is preliminary data.</text>
</comment>
<dbReference type="GO" id="GO:0046983">
    <property type="term" value="F:protein dimerization activity"/>
    <property type="evidence" value="ECO:0007669"/>
    <property type="project" value="InterPro"/>
</dbReference>
<dbReference type="EMBL" id="JQCN01000070">
    <property type="protein sequence ID" value="KRN95592.1"/>
    <property type="molecule type" value="Genomic_DNA"/>
</dbReference>
<dbReference type="SMART" id="SM00529">
    <property type="entry name" value="HTH_DTXR"/>
    <property type="match status" value="1"/>
</dbReference>
<protein>
    <submittedName>
        <fullName evidence="6">Mn-dependent transcriptional regulator</fullName>
    </submittedName>
</protein>
<dbReference type="STRING" id="449659.IV66_GL001036"/>
<evidence type="ECO:0000256" key="3">
    <source>
        <dbReference type="ARBA" id="ARBA00023125"/>
    </source>
</evidence>
<proteinExistence type="inferred from homology"/>